<evidence type="ECO:0000313" key="1">
    <source>
        <dbReference type="EMBL" id="CAB4132647.1"/>
    </source>
</evidence>
<accession>A0A6J5LHV4</accession>
<dbReference type="EMBL" id="LR796265">
    <property type="protein sequence ID" value="CAB4132647.1"/>
    <property type="molecule type" value="Genomic_DNA"/>
</dbReference>
<proteinExistence type="predicted"/>
<sequence length="76" mass="8843">MKNVQVSTSKGAPERLKRKCLEDMLLKRPRLREEGGRLPELWPGSLYFSPHSTQHTESRFSCQIHLWGEAVRKPAR</sequence>
<gene>
    <name evidence="1" type="ORF">UFOVP255_40</name>
</gene>
<name>A0A6J5LHV4_9CAUD</name>
<reference evidence="1" key="1">
    <citation type="submission" date="2020-04" db="EMBL/GenBank/DDBJ databases">
        <authorList>
            <person name="Chiriac C."/>
            <person name="Salcher M."/>
            <person name="Ghai R."/>
            <person name="Kavagutti S V."/>
        </authorList>
    </citation>
    <scope>NUCLEOTIDE SEQUENCE</scope>
</reference>
<organism evidence="1">
    <name type="scientific">uncultured Caudovirales phage</name>
    <dbReference type="NCBI Taxonomy" id="2100421"/>
    <lineage>
        <taxon>Viruses</taxon>
        <taxon>Duplodnaviria</taxon>
        <taxon>Heunggongvirae</taxon>
        <taxon>Uroviricota</taxon>
        <taxon>Caudoviricetes</taxon>
        <taxon>Peduoviridae</taxon>
        <taxon>Maltschvirus</taxon>
        <taxon>Maltschvirus maltsch</taxon>
    </lineage>
</organism>
<protein>
    <submittedName>
        <fullName evidence="1">Uncharacterized protein</fullName>
    </submittedName>
</protein>